<dbReference type="InterPro" id="IPR000330">
    <property type="entry name" value="SNF2_N"/>
</dbReference>
<dbReference type="Gene3D" id="3.40.50.300">
    <property type="entry name" value="P-loop containing nucleotide triphosphate hydrolases"/>
    <property type="match status" value="1"/>
</dbReference>
<proteinExistence type="predicted"/>
<dbReference type="Gene3D" id="3.40.50.10810">
    <property type="entry name" value="Tandem AAA-ATPase domain"/>
    <property type="match status" value="1"/>
</dbReference>
<evidence type="ECO:0000256" key="1">
    <source>
        <dbReference type="ARBA" id="ARBA00022801"/>
    </source>
</evidence>
<keyword evidence="1" id="KW-0378">Hydrolase</keyword>
<name>A0A6C0E9U9_9ZZZZ</name>
<dbReference type="InterPro" id="IPR001650">
    <property type="entry name" value="Helicase_C-like"/>
</dbReference>
<sequence>MSHKTKHKFVDLKVNGKLFPSWILANFKKYKLPEIMKDDSDPCSKTTKEELRAYQKFLSVYLDYNSPYHDILVYHGLGSGKTASAINIYNMLYNYSPAWNVYVLLKATLKETVWMKDLERWLNKEEKQFRMENIKFISYDAPNADKAFMDAVKNADSAKKSLYIIEEAHNFIRNVYTNITTKKGKRAQVIYDHIIQDKKENDGVRVVLLSATPAINTPFELALIFNLLRPGIFPKSEGLFNQLYVSSGGYEVLNEAKKNNFQRRILGLVSYYIGATPDYFATKTVNYIDVEMSDYQADLYTYFEEIEDKMALKRKGKGGSTTYKAYTRQACNFVFPAMAQGITGETRPRPRNFKISEKDALNIESGNFSDNKDKKETYYNVQNYLAMVNKFTDMFDSYLNDKYQEDKKNNHTLADDIKVYREKYNGDYNEFVKKENKKSKLFETMYNCSSKMLNIIFNIFKSPGPVLIYSNYVLMEGIQIFKLYLKYFGFSSYKDDKSGVDDFRYTEYHGGIDEKVRTENVKIYNREDNKYGKIIKIMMISPAGSEGISLFSVRQVHIMEPYWHETRIIQMIGRAIRLCSHKYLPIKERHVDVYRYKSVRKDGKKKWTADQQIEDLARGKQGLIESFLDAVKESAIDCVLFKPHNSLVQDYKCFQFEEPVLFEDQIGPAYKEDIVDDMRIDNGSNSINSATVKVKVLKIKAVKLLSKTEENFKYSKEEDYWYNPETGVVYDYDLHFAIGKVAVDEDDMPVKLENGYYVIDKMIPIPHIIEE</sequence>
<dbReference type="SMART" id="SM00487">
    <property type="entry name" value="DEXDc"/>
    <property type="match status" value="1"/>
</dbReference>
<feature type="domain" description="Helicase C-terminal" evidence="2">
    <location>
        <begin position="451"/>
        <end position="635"/>
    </location>
</feature>
<dbReference type="EMBL" id="MN739776">
    <property type="protein sequence ID" value="QHT25916.1"/>
    <property type="molecule type" value="Genomic_DNA"/>
</dbReference>
<evidence type="ECO:0000313" key="3">
    <source>
        <dbReference type="EMBL" id="QHT25916.1"/>
    </source>
</evidence>
<accession>A0A6C0E9U9</accession>
<dbReference type="PROSITE" id="PS51194">
    <property type="entry name" value="HELICASE_CTER"/>
    <property type="match status" value="1"/>
</dbReference>
<dbReference type="AlphaFoldDB" id="A0A6C0E9U9"/>
<dbReference type="InterPro" id="IPR014001">
    <property type="entry name" value="Helicase_ATP-bd"/>
</dbReference>
<organism evidence="3">
    <name type="scientific">viral metagenome</name>
    <dbReference type="NCBI Taxonomy" id="1070528"/>
    <lineage>
        <taxon>unclassified sequences</taxon>
        <taxon>metagenomes</taxon>
        <taxon>organismal metagenomes</taxon>
    </lineage>
</organism>
<dbReference type="Pfam" id="PF00176">
    <property type="entry name" value="SNF2-rel_dom"/>
    <property type="match status" value="1"/>
</dbReference>
<dbReference type="InterPro" id="IPR038718">
    <property type="entry name" value="SNF2-like_sf"/>
</dbReference>
<dbReference type="GO" id="GO:0005524">
    <property type="term" value="F:ATP binding"/>
    <property type="evidence" value="ECO:0007669"/>
    <property type="project" value="InterPro"/>
</dbReference>
<evidence type="ECO:0000259" key="2">
    <source>
        <dbReference type="PROSITE" id="PS51194"/>
    </source>
</evidence>
<dbReference type="SUPFAM" id="SSF52540">
    <property type="entry name" value="P-loop containing nucleoside triphosphate hydrolases"/>
    <property type="match status" value="2"/>
</dbReference>
<dbReference type="SMART" id="SM00490">
    <property type="entry name" value="HELICc"/>
    <property type="match status" value="1"/>
</dbReference>
<dbReference type="GO" id="GO:0016787">
    <property type="term" value="F:hydrolase activity"/>
    <property type="evidence" value="ECO:0007669"/>
    <property type="project" value="UniProtKB-KW"/>
</dbReference>
<reference evidence="3" key="1">
    <citation type="journal article" date="2020" name="Nature">
        <title>Giant virus diversity and host interactions through global metagenomics.</title>
        <authorList>
            <person name="Schulz F."/>
            <person name="Roux S."/>
            <person name="Paez-Espino D."/>
            <person name="Jungbluth S."/>
            <person name="Walsh D.A."/>
            <person name="Denef V.J."/>
            <person name="McMahon K.D."/>
            <person name="Konstantinidis K.T."/>
            <person name="Eloe-Fadrosh E.A."/>
            <person name="Kyrpides N.C."/>
            <person name="Woyke T."/>
        </authorList>
    </citation>
    <scope>NUCLEOTIDE SEQUENCE</scope>
    <source>
        <strain evidence="3">GVMAG-M-3300023179-27</strain>
    </source>
</reference>
<dbReference type="Pfam" id="PF00271">
    <property type="entry name" value="Helicase_C"/>
    <property type="match status" value="1"/>
</dbReference>
<dbReference type="PANTHER" id="PTHR45766:SF6">
    <property type="entry name" value="SWI_SNF-RELATED MATRIX-ASSOCIATED ACTIN-DEPENDENT REGULATOR OF CHROMATIN SUBFAMILY A-LIKE PROTEIN 1"/>
    <property type="match status" value="1"/>
</dbReference>
<protein>
    <recommendedName>
        <fullName evidence="2">Helicase C-terminal domain-containing protein</fullName>
    </recommendedName>
</protein>
<dbReference type="InterPro" id="IPR027417">
    <property type="entry name" value="P-loop_NTPase"/>
</dbReference>
<dbReference type="PANTHER" id="PTHR45766">
    <property type="entry name" value="DNA ANNEALING HELICASE AND ENDONUCLEASE ZRANB3 FAMILY MEMBER"/>
    <property type="match status" value="1"/>
</dbReference>